<dbReference type="PANTHER" id="PTHR43834">
    <property type="entry name" value="GTPASE DER"/>
    <property type="match status" value="1"/>
</dbReference>
<gene>
    <name evidence="2" type="ORF">BcabD6B2_45270</name>
</gene>
<dbReference type="SUPFAM" id="SSF52540">
    <property type="entry name" value="P-loop containing nucleoside triphosphate hydrolases"/>
    <property type="match status" value="2"/>
</dbReference>
<evidence type="ECO:0000313" key="2">
    <source>
        <dbReference type="EMBL" id="GIX65092.1"/>
    </source>
</evidence>
<evidence type="ECO:0000259" key="1">
    <source>
        <dbReference type="Pfam" id="PF01926"/>
    </source>
</evidence>
<feature type="domain" description="G" evidence="1">
    <location>
        <begin position="126"/>
        <end position="221"/>
    </location>
</feature>
<dbReference type="EMBL" id="BPLF01000004">
    <property type="protein sequence ID" value="GIX65092.1"/>
    <property type="molecule type" value="Genomic_DNA"/>
</dbReference>
<sequence>MSRLAALVVAACFFGVYGFRLPYLGQQLPLHGRTPSAYPSVATHANHRDDLGAEPASQEPCISSSASPEPVVAIVGRANVGKSSLFNRISKQVRKQQLTCVHFGVLVPPEIGDIFVVLTFRQFHRGSIVSDVPGTTRDRQYALADWEGRSFRLIDTGGFDDENYYAESIKSQVRHSLEEASVVVVVVDGQVGVTEADLEVRNLILSHVKKKRDLIVLLCVNKCESFHFGDVLAEVRSPQFWRLGLGKPYPVSALHGTGLAELLDRCVEEFGKATIEDRHDVVVSFVGRPNCGKSSLVNLLSGSSRCLVSPKEGTTLDTVEVPIVRGEPLTKVTTEDRCRLMQRIDIHPERSH</sequence>
<feature type="domain" description="G" evidence="1">
    <location>
        <begin position="72"/>
        <end position="94"/>
    </location>
</feature>
<dbReference type="CDD" id="cd01894">
    <property type="entry name" value="EngA1"/>
    <property type="match status" value="1"/>
</dbReference>
<comment type="caution">
    <text evidence="2">The sequence shown here is derived from an EMBL/GenBank/DDBJ whole genome shotgun (WGS) entry which is preliminary data.</text>
</comment>
<reference evidence="2 3" key="1">
    <citation type="submission" date="2021-06" db="EMBL/GenBank/DDBJ databases">
        <title>Genome sequence of Babesia caballi.</title>
        <authorList>
            <person name="Yamagishi J."/>
            <person name="Kidaka T."/>
            <person name="Ochi A."/>
        </authorList>
    </citation>
    <scope>NUCLEOTIDE SEQUENCE [LARGE SCALE GENOMIC DNA]</scope>
    <source>
        <strain evidence="2">USDA-D6B2</strain>
    </source>
</reference>
<proteinExistence type="predicted"/>
<dbReference type="GO" id="GO:0005525">
    <property type="term" value="F:GTP binding"/>
    <property type="evidence" value="ECO:0007669"/>
    <property type="project" value="InterPro"/>
</dbReference>
<dbReference type="Gene3D" id="3.40.50.300">
    <property type="entry name" value="P-loop containing nucleotide triphosphate hydrolases"/>
    <property type="match status" value="2"/>
</dbReference>
<dbReference type="PANTHER" id="PTHR43834:SF2">
    <property type="entry name" value="GTPASE DER"/>
    <property type="match status" value="1"/>
</dbReference>
<evidence type="ECO:0000313" key="3">
    <source>
        <dbReference type="Proteomes" id="UP001497744"/>
    </source>
</evidence>
<accession>A0AAV4LXY2</accession>
<dbReference type="GeneID" id="94196573"/>
<dbReference type="InterPro" id="IPR006073">
    <property type="entry name" value="GTP-bd"/>
</dbReference>
<dbReference type="RefSeq" id="XP_067717161.1">
    <property type="nucleotide sequence ID" value="XM_067861060.1"/>
</dbReference>
<dbReference type="Pfam" id="PF01926">
    <property type="entry name" value="MMR_HSR1"/>
    <property type="match status" value="3"/>
</dbReference>
<dbReference type="Proteomes" id="UP001497744">
    <property type="component" value="Unassembled WGS sequence"/>
</dbReference>
<protein>
    <submittedName>
        <fullName evidence="2">GTP-binding protein engA</fullName>
    </submittedName>
</protein>
<feature type="domain" description="G" evidence="1">
    <location>
        <begin position="283"/>
        <end position="324"/>
    </location>
</feature>
<name>A0AAV4LXY2_BABCB</name>
<organism evidence="2 3">
    <name type="scientific">Babesia caballi</name>
    <dbReference type="NCBI Taxonomy" id="5871"/>
    <lineage>
        <taxon>Eukaryota</taxon>
        <taxon>Sar</taxon>
        <taxon>Alveolata</taxon>
        <taxon>Apicomplexa</taxon>
        <taxon>Aconoidasida</taxon>
        <taxon>Piroplasmida</taxon>
        <taxon>Babesiidae</taxon>
        <taxon>Babesia</taxon>
    </lineage>
</organism>
<dbReference type="AlphaFoldDB" id="A0AAV4LXY2"/>
<dbReference type="InterPro" id="IPR027417">
    <property type="entry name" value="P-loop_NTPase"/>
</dbReference>
<keyword evidence="3" id="KW-1185">Reference proteome</keyword>